<accession>A0ACC1J291</accession>
<gene>
    <name evidence="1" type="ORF">FBU59_005652</name>
</gene>
<keyword evidence="2" id="KW-1185">Reference proteome</keyword>
<feature type="non-terminal residue" evidence="1">
    <location>
        <position position="224"/>
    </location>
</feature>
<comment type="caution">
    <text evidence="1">The sequence shown here is derived from an EMBL/GenBank/DDBJ whole genome shotgun (WGS) entry which is preliminary data.</text>
</comment>
<dbReference type="Proteomes" id="UP001150603">
    <property type="component" value="Unassembled WGS sequence"/>
</dbReference>
<dbReference type="EMBL" id="JANBPW010004585">
    <property type="protein sequence ID" value="KAJ1934586.1"/>
    <property type="molecule type" value="Genomic_DNA"/>
</dbReference>
<protein>
    <submittedName>
        <fullName evidence="1">Uncharacterized protein</fullName>
    </submittedName>
</protein>
<organism evidence="1 2">
    <name type="scientific">Linderina macrospora</name>
    <dbReference type="NCBI Taxonomy" id="4868"/>
    <lineage>
        <taxon>Eukaryota</taxon>
        <taxon>Fungi</taxon>
        <taxon>Fungi incertae sedis</taxon>
        <taxon>Zoopagomycota</taxon>
        <taxon>Kickxellomycotina</taxon>
        <taxon>Kickxellomycetes</taxon>
        <taxon>Kickxellales</taxon>
        <taxon>Kickxellaceae</taxon>
        <taxon>Linderina</taxon>
    </lineage>
</organism>
<sequence>MVRFFDDAFNVVLAPKTTQPPIIWDGTKLQFIINHGSYINIPAIFIALLLMSIHLVGVRYASWTINIIVVIKILVILFFIFGAAKHVDSSNYTPFLPERTGNSYGALGVFRGAQHVFFAYIGFDSVTTAAQEAKDPQRDLPWGIIVSLLVCTVLYIGVAVVLCGIAKYDILKNQPAPLTFALTLYPNTRWLRILIDIGAIAGLSSVILVSFLAQPRIFFIMSRD</sequence>
<evidence type="ECO:0000313" key="2">
    <source>
        <dbReference type="Proteomes" id="UP001150603"/>
    </source>
</evidence>
<proteinExistence type="predicted"/>
<reference evidence="1" key="1">
    <citation type="submission" date="2022-07" db="EMBL/GenBank/DDBJ databases">
        <title>Phylogenomic reconstructions and comparative analyses of Kickxellomycotina fungi.</title>
        <authorList>
            <person name="Reynolds N.K."/>
            <person name="Stajich J.E."/>
            <person name="Barry K."/>
            <person name="Grigoriev I.V."/>
            <person name="Crous P."/>
            <person name="Smith M.E."/>
        </authorList>
    </citation>
    <scope>NUCLEOTIDE SEQUENCE</scope>
    <source>
        <strain evidence="1">NRRL 5244</strain>
    </source>
</reference>
<name>A0ACC1J291_9FUNG</name>
<evidence type="ECO:0000313" key="1">
    <source>
        <dbReference type="EMBL" id="KAJ1934586.1"/>
    </source>
</evidence>